<dbReference type="GO" id="GO:0006508">
    <property type="term" value="P:proteolysis"/>
    <property type="evidence" value="ECO:0007669"/>
    <property type="project" value="InterPro"/>
</dbReference>
<proteinExistence type="predicted"/>
<dbReference type="InterPro" id="IPR020568">
    <property type="entry name" value="Ribosomal_Su5_D2-typ_SF"/>
</dbReference>
<accession>A0A3M8P6T1</accession>
<reference evidence="3 4" key="1">
    <citation type="journal article" date="2018" name="Int. J. Syst. Evol. Microbiol.">
        <title>Planococcus salinus sp. nov., a moderately halophilic bacterium isolated from a saline-alkali soil.</title>
        <authorList>
            <person name="Gan L."/>
        </authorList>
    </citation>
    <scope>NUCLEOTIDE SEQUENCE [LARGE SCALE GENOMIC DNA]</scope>
    <source>
        <strain evidence="3 4">LCB217</strain>
    </source>
</reference>
<keyword evidence="1" id="KW-1133">Transmembrane helix</keyword>
<feature type="transmembrane region" description="Helical" evidence="1">
    <location>
        <begin position="66"/>
        <end position="87"/>
    </location>
</feature>
<gene>
    <name evidence="3" type="ORF">EEX84_11335</name>
</gene>
<dbReference type="Gene3D" id="3.30.230.10">
    <property type="match status" value="1"/>
</dbReference>
<dbReference type="Pfam" id="PF05362">
    <property type="entry name" value="Lon_C"/>
    <property type="match status" value="1"/>
</dbReference>
<dbReference type="GO" id="GO:0004176">
    <property type="term" value="F:ATP-dependent peptidase activity"/>
    <property type="evidence" value="ECO:0007669"/>
    <property type="project" value="InterPro"/>
</dbReference>
<dbReference type="InterPro" id="IPR008269">
    <property type="entry name" value="Lon_proteolytic"/>
</dbReference>
<dbReference type="EMBL" id="RIAX01000008">
    <property type="protein sequence ID" value="RNF38980.1"/>
    <property type="molecule type" value="Genomic_DNA"/>
</dbReference>
<feature type="domain" description="Lon proteolytic" evidence="2">
    <location>
        <begin position="195"/>
        <end position="286"/>
    </location>
</feature>
<keyword evidence="1" id="KW-0472">Membrane</keyword>
<evidence type="ECO:0000313" key="3">
    <source>
        <dbReference type="EMBL" id="RNF38980.1"/>
    </source>
</evidence>
<sequence length="295" mass="32442">MLKLDGIKLRKGMIAGSLLVLGGALGLFLLYLFDWVNSFVYIGGLFMWLLVLFVMLLVVRHHKRTALFVGAVVAVLTLLLLFDIRLLNYELATHAVTSYKEPIPATADSNVHLMIVNTTTTAYYGEDDGFIEEGENVLAVYPITNSQRYHQKNEDLRAFVEDKTDYFGQMRENVEAYLGFPPGDVVAAYNRTDIEGNSLGLGIALAASLHVRDVANEIPIAVTGAIHPDGSIHEIGVVTEKTLIAEQSGLPYLLVPTENAAEAREVVEERNLSIEIVPVAHIDEAFAFVEAVNGR</sequence>
<protein>
    <recommendedName>
        <fullName evidence="2">Lon proteolytic domain-containing protein</fullName>
    </recommendedName>
</protein>
<dbReference type="SUPFAM" id="SSF54211">
    <property type="entry name" value="Ribosomal protein S5 domain 2-like"/>
    <property type="match status" value="1"/>
</dbReference>
<dbReference type="Proteomes" id="UP000275473">
    <property type="component" value="Unassembled WGS sequence"/>
</dbReference>
<dbReference type="GO" id="GO:0004252">
    <property type="term" value="F:serine-type endopeptidase activity"/>
    <property type="evidence" value="ECO:0007669"/>
    <property type="project" value="InterPro"/>
</dbReference>
<evidence type="ECO:0000256" key="1">
    <source>
        <dbReference type="SAM" id="Phobius"/>
    </source>
</evidence>
<organism evidence="3 4">
    <name type="scientific">Planococcus salinus</name>
    <dbReference type="NCBI Taxonomy" id="1848460"/>
    <lineage>
        <taxon>Bacteria</taxon>
        <taxon>Bacillati</taxon>
        <taxon>Bacillota</taxon>
        <taxon>Bacilli</taxon>
        <taxon>Bacillales</taxon>
        <taxon>Caryophanaceae</taxon>
        <taxon>Planococcus</taxon>
    </lineage>
</organism>
<keyword evidence="4" id="KW-1185">Reference proteome</keyword>
<keyword evidence="1" id="KW-0812">Transmembrane</keyword>
<feature type="transmembrane region" description="Helical" evidence="1">
    <location>
        <begin position="39"/>
        <end position="59"/>
    </location>
</feature>
<evidence type="ECO:0000259" key="2">
    <source>
        <dbReference type="Pfam" id="PF05362"/>
    </source>
</evidence>
<dbReference type="AlphaFoldDB" id="A0A3M8P6T1"/>
<dbReference type="InterPro" id="IPR014721">
    <property type="entry name" value="Ribsml_uS5_D2-typ_fold_subgr"/>
</dbReference>
<comment type="caution">
    <text evidence="3">The sequence shown here is derived from an EMBL/GenBank/DDBJ whole genome shotgun (WGS) entry which is preliminary data.</text>
</comment>
<feature type="transmembrane region" description="Helical" evidence="1">
    <location>
        <begin position="12"/>
        <end position="33"/>
    </location>
</feature>
<name>A0A3M8P6T1_9BACL</name>
<evidence type="ECO:0000313" key="4">
    <source>
        <dbReference type="Proteomes" id="UP000275473"/>
    </source>
</evidence>